<protein>
    <recommendedName>
        <fullName evidence="5">RNA polymerase sigma factor</fullName>
    </recommendedName>
</protein>
<dbReference type="Proteomes" id="UP001500051">
    <property type="component" value="Unassembled WGS sequence"/>
</dbReference>
<comment type="function">
    <text evidence="5">Sigma factors are initiation factors that promote the attachment of RNA polymerase to specific initiation sites and are then released.</text>
</comment>
<keyword evidence="2 5" id="KW-0731">Sigma factor</keyword>
<dbReference type="InterPro" id="IPR009042">
    <property type="entry name" value="RNA_pol_sigma70_r1_2"/>
</dbReference>
<evidence type="ECO:0000256" key="5">
    <source>
        <dbReference type="RuleBase" id="RU362124"/>
    </source>
</evidence>
<dbReference type="RefSeq" id="WP_344811034.1">
    <property type="nucleotide sequence ID" value="NZ_BAAAYX010000002.1"/>
</dbReference>
<evidence type="ECO:0000256" key="1">
    <source>
        <dbReference type="ARBA" id="ARBA00023015"/>
    </source>
</evidence>
<dbReference type="Gene3D" id="1.20.120.1810">
    <property type="match status" value="1"/>
</dbReference>
<dbReference type="InterPro" id="IPR007627">
    <property type="entry name" value="RNA_pol_sigma70_r2"/>
</dbReference>
<dbReference type="InterPro" id="IPR014284">
    <property type="entry name" value="RNA_pol_sigma-70_dom"/>
</dbReference>
<evidence type="ECO:0000313" key="9">
    <source>
        <dbReference type="Proteomes" id="UP001500051"/>
    </source>
</evidence>
<dbReference type="PANTHER" id="PTHR30603">
    <property type="entry name" value="RNA POLYMERASE SIGMA FACTOR RPO"/>
    <property type="match status" value="1"/>
</dbReference>
<keyword evidence="9" id="KW-1185">Reference proteome</keyword>
<reference evidence="9" key="1">
    <citation type="journal article" date="2019" name="Int. J. Syst. Evol. Microbiol.">
        <title>The Global Catalogue of Microorganisms (GCM) 10K type strain sequencing project: providing services to taxonomists for standard genome sequencing and annotation.</title>
        <authorList>
            <consortium name="The Broad Institute Genomics Platform"/>
            <consortium name="The Broad Institute Genome Sequencing Center for Infectious Disease"/>
            <person name="Wu L."/>
            <person name="Ma J."/>
        </authorList>
    </citation>
    <scope>NUCLEOTIDE SEQUENCE [LARGE SCALE GENOMIC DNA]</scope>
    <source>
        <strain evidence="9">JCM 16548</strain>
    </source>
</reference>
<evidence type="ECO:0000259" key="7">
    <source>
        <dbReference type="PROSITE" id="PS00716"/>
    </source>
</evidence>
<dbReference type="Pfam" id="PF04542">
    <property type="entry name" value="Sigma70_r2"/>
    <property type="match status" value="1"/>
</dbReference>
<dbReference type="InterPro" id="IPR000943">
    <property type="entry name" value="RNA_pol_sigma70"/>
</dbReference>
<dbReference type="InterPro" id="IPR013325">
    <property type="entry name" value="RNA_pol_sigma_r2"/>
</dbReference>
<organism evidence="8 9">
    <name type="scientific">Microlunatus aurantiacus</name>
    <dbReference type="NCBI Taxonomy" id="446786"/>
    <lineage>
        <taxon>Bacteria</taxon>
        <taxon>Bacillati</taxon>
        <taxon>Actinomycetota</taxon>
        <taxon>Actinomycetes</taxon>
        <taxon>Propionibacteriales</taxon>
        <taxon>Propionibacteriaceae</taxon>
        <taxon>Microlunatus</taxon>
    </lineage>
</organism>
<dbReference type="Pfam" id="PF00140">
    <property type="entry name" value="Sigma70_r1_2"/>
    <property type="match status" value="1"/>
</dbReference>
<keyword evidence="3 5" id="KW-0238">DNA-binding</keyword>
<evidence type="ECO:0000256" key="2">
    <source>
        <dbReference type="ARBA" id="ARBA00023082"/>
    </source>
</evidence>
<dbReference type="NCBIfam" id="TIGR02937">
    <property type="entry name" value="sigma70-ECF"/>
    <property type="match status" value="1"/>
</dbReference>
<sequence>MDTSVPQAEPLLTADEEVALALQIEAGILAAAALDRGERPHGATVEELGWLVAAGARARRRYVEANLRLVSMVAHQAGQRVGLPDADLFQEGCLGLMTAVDRYDCRRGSRFATYGLLWIRAFTGAASARLLGSLNLPTSRATQLRHARGIEAVLAQELGRLPTAGEVATALGRSTDWTSRLLTHERPQGLDEVDDIAADDPGLEEVLGERVAPVDLIGLVEGFERRVLELRLGFGGDPLTYAEVARQLGVTGNRVRRAERRALERLREVCPQGERERLAG</sequence>
<evidence type="ECO:0000259" key="6">
    <source>
        <dbReference type="PROSITE" id="PS00715"/>
    </source>
</evidence>
<dbReference type="PROSITE" id="PS00715">
    <property type="entry name" value="SIGMA70_1"/>
    <property type="match status" value="1"/>
</dbReference>
<evidence type="ECO:0000313" key="8">
    <source>
        <dbReference type="EMBL" id="GAA3695112.1"/>
    </source>
</evidence>
<evidence type="ECO:0000256" key="4">
    <source>
        <dbReference type="ARBA" id="ARBA00023163"/>
    </source>
</evidence>
<dbReference type="PANTHER" id="PTHR30603:SF47">
    <property type="entry name" value="RNA POLYMERASE SIGMA FACTOR SIGD, CHLOROPLASTIC"/>
    <property type="match status" value="1"/>
</dbReference>
<dbReference type="InterPro" id="IPR007630">
    <property type="entry name" value="RNA_pol_sigma70_r4"/>
</dbReference>
<dbReference type="PRINTS" id="PR00046">
    <property type="entry name" value="SIGMA70FCT"/>
</dbReference>
<name>A0ABP7CVI7_9ACTN</name>
<dbReference type="InterPro" id="IPR013324">
    <property type="entry name" value="RNA_pol_sigma_r3/r4-like"/>
</dbReference>
<feature type="domain" description="RNA polymerase sigma-70" evidence="7">
    <location>
        <begin position="240"/>
        <end position="266"/>
    </location>
</feature>
<dbReference type="SUPFAM" id="SSF88946">
    <property type="entry name" value="Sigma2 domain of RNA polymerase sigma factors"/>
    <property type="match status" value="1"/>
</dbReference>
<dbReference type="InterPro" id="IPR050239">
    <property type="entry name" value="Sigma-70_RNA_pol_init_factors"/>
</dbReference>
<accession>A0ABP7CVI7</accession>
<keyword evidence="1 5" id="KW-0805">Transcription regulation</keyword>
<dbReference type="SUPFAM" id="SSF88659">
    <property type="entry name" value="Sigma3 and sigma4 domains of RNA polymerase sigma factors"/>
    <property type="match status" value="2"/>
</dbReference>
<dbReference type="PROSITE" id="PS00716">
    <property type="entry name" value="SIGMA70_2"/>
    <property type="match status" value="1"/>
</dbReference>
<gene>
    <name evidence="8" type="ORF">GCM10022204_08600</name>
</gene>
<dbReference type="Pfam" id="PF04545">
    <property type="entry name" value="Sigma70_r4"/>
    <property type="match status" value="1"/>
</dbReference>
<feature type="domain" description="RNA polymerase sigma-70" evidence="6">
    <location>
        <begin position="87"/>
        <end position="100"/>
    </location>
</feature>
<keyword evidence="4 5" id="KW-0804">Transcription</keyword>
<dbReference type="Gene3D" id="1.20.140.160">
    <property type="match status" value="1"/>
</dbReference>
<comment type="similarity">
    <text evidence="5">Belongs to the sigma-70 factor family.</text>
</comment>
<dbReference type="EMBL" id="BAAAYX010000002">
    <property type="protein sequence ID" value="GAA3695112.1"/>
    <property type="molecule type" value="Genomic_DNA"/>
</dbReference>
<proteinExistence type="inferred from homology"/>
<evidence type="ECO:0000256" key="3">
    <source>
        <dbReference type="ARBA" id="ARBA00023125"/>
    </source>
</evidence>
<comment type="caution">
    <text evidence="8">The sequence shown here is derived from an EMBL/GenBank/DDBJ whole genome shotgun (WGS) entry which is preliminary data.</text>
</comment>